<dbReference type="AlphaFoldDB" id="A0A6A3JST3"/>
<sequence>MVTLFCAIVGVVRDAFAVNIDAVESVGDLKEAIKKVRGLKDFDAKNLQLFLAKKDGAWLPDDKALDVLLQSKLDASLYTKLCSSWRLDSPALFGPNVSLGEEVVHVLVVPSEAAPQTSVLGRRSAQMRDDQQQLQPFPKKPNTQKYVQFAGPVDEQDFCIPLETISTFQQIREGFSYGNRPLYLLHGPRQFGKTTIAKGVEKWLTTSRSDVMCLFFEVNELVAADETEFWNRLGKLVSKESN</sequence>
<dbReference type="SUPFAM" id="SSF52540">
    <property type="entry name" value="P-loop containing nucleoside triphosphate hydrolases"/>
    <property type="match status" value="1"/>
</dbReference>
<dbReference type="Proteomes" id="UP000434957">
    <property type="component" value="Unassembled WGS sequence"/>
</dbReference>
<organism evidence="6 11">
    <name type="scientific">Phytophthora rubi</name>
    <dbReference type="NCBI Taxonomy" id="129364"/>
    <lineage>
        <taxon>Eukaryota</taxon>
        <taxon>Sar</taxon>
        <taxon>Stramenopiles</taxon>
        <taxon>Oomycota</taxon>
        <taxon>Peronosporomycetes</taxon>
        <taxon>Peronosporales</taxon>
        <taxon>Peronosporaceae</taxon>
        <taxon>Phytophthora</taxon>
    </lineage>
</organism>
<evidence type="ECO:0000256" key="1">
    <source>
        <dbReference type="ARBA" id="ARBA00004340"/>
    </source>
</evidence>
<dbReference type="InterPro" id="IPR045379">
    <property type="entry name" value="Crinkler_N"/>
</dbReference>
<dbReference type="GO" id="GO:0005576">
    <property type="term" value="C:extracellular region"/>
    <property type="evidence" value="ECO:0007669"/>
    <property type="project" value="UniProtKB-SubCell"/>
</dbReference>
<keyword evidence="10" id="KW-1185">Reference proteome</keyword>
<evidence type="ECO:0000259" key="5">
    <source>
        <dbReference type="Pfam" id="PF20147"/>
    </source>
</evidence>
<dbReference type="EMBL" id="QXFV01001594">
    <property type="protein sequence ID" value="KAE9002358.1"/>
    <property type="molecule type" value="Genomic_DNA"/>
</dbReference>
<evidence type="ECO:0000256" key="4">
    <source>
        <dbReference type="SAM" id="SignalP"/>
    </source>
</evidence>
<feature type="signal peptide" evidence="4">
    <location>
        <begin position="1"/>
        <end position="17"/>
    </location>
</feature>
<feature type="chain" id="PRO_5033521633" description="Crinkler effector protein N-terminal domain-containing protein" evidence="4">
    <location>
        <begin position="18"/>
        <end position="242"/>
    </location>
</feature>
<evidence type="ECO:0000313" key="6">
    <source>
        <dbReference type="EMBL" id="KAE8998406.1"/>
    </source>
</evidence>
<dbReference type="Proteomes" id="UP000435112">
    <property type="component" value="Unassembled WGS sequence"/>
</dbReference>
<evidence type="ECO:0000313" key="8">
    <source>
        <dbReference type="EMBL" id="KAE9314418.1"/>
    </source>
</evidence>
<protein>
    <recommendedName>
        <fullName evidence="5">Crinkler effector protein N-terminal domain-containing protein</fullName>
    </recommendedName>
</protein>
<dbReference type="EMBL" id="QXFT01001606">
    <property type="protein sequence ID" value="KAE9314418.1"/>
    <property type="molecule type" value="Genomic_DNA"/>
</dbReference>
<dbReference type="EMBL" id="QXFU01001631">
    <property type="protein sequence ID" value="KAE8998406.1"/>
    <property type="molecule type" value="Genomic_DNA"/>
</dbReference>
<keyword evidence="4" id="KW-0732">Signal</keyword>
<comment type="subcellular location">
    <subcellularLocation>
        <location evidence="1">Host cell</location>
    </subcellularLocation>
    <subcellularLocation>
        <location evidence="2">Secreted</location>
    </subcellularLocation>
</comment>
<gene>
    <name evidence="7" type="ORF">PR001_g18276</name>
    <name evidence="6" type="ORF">PR002_g18744</name>
    <name evidence="8" type="ORF">PR003_g19247</name>
</gene>
<evidence type="ECO:0000313" key="11">
    <source>
        <dbReference type="Proteomes" id="UP000435112"/>
    </source>
</evidence>
<evidence type="ECO:0000313" key="9">
    <source>
        <dbReference type="Proteomes" id="UP000429607"/>
    </source>
</evidence>
<keyword evidence="3" id="KW-0964">Secreted</keyword>
<dbReference type="InterPro" id="IPR027417">
    <property type="entry name" value="P-loop_NTPase"/>
</dbReference>
<comment type="caution">
    <text evidence="6">The sequence shown here is derived from an EMBL/GenBank/DDBJ whole genome shotgun (WGS) entry which is preliminary data.</text>
</comment>
<accession>A0A6A3JST3</accession>
<evidence type="ECO:0000313" key="7">
    <source>
        <dbReference type="EMBL" id="KAE9002358.1"/>
    </source>
</evidence>
<reference evidence="9 11" key="1">
    <citation type="submission" date="2018-09" db="EMBL/GenBank/DDBJ databases">
        <title>Genomic investigation of the strawberry pathogen Phytophthora fragariae indicates pathogenicity is determined by transcriptional variation in three key races.</title>
        <authorList>
            <person name="Adams T.M."/>
            <person name="Armitage A.D."/>
            <person name="Sobczyk M.K."/>
            <person name="Bates H.J."/>
            <person name="Dunwell J.M."/>
            <person name="Nellist C.F."/>
            <person name="Harrison R.J."/>
        </authorList>
    </citation>
    <scope>NUCLEOTIDE SEQUENCE [LARGE SCALE GENOMIC DNA]</scope>
    <source>
        <strain evidence="7 9">SCRP249</strain>
        <strain evidence="6 11">SCRP324</strain>
        <strain evidence="8 10">SCRP333</strain>
    </source>
</reference>
<name>A0A6A3JST3_9STRA</name>
<feature type="domain" description="Crinkler effector protein N-terminal" evidence="5">
    <location>
        <begin position="2"/>
        <end position="109"/>
    </location>
</feature>
<evidence type="ECO:0000256" key="2">
    <source>
        <dbReference type="ARBA" id="ARBA00004613"/>
    </source>
</evidence>
<evidence type="ECO:0000313" key="10">
    <source>
        <dbReference type="Proteomes" id="UP000434957"/>
    </source>
</evidence>
<evidence type="ECO:0000256" key="3">
    <source>
        <dbReference type="ARBA" id="ARBA00022525"/>
    </source>
</evidence>
<dbReference type="OrthoDB" id="126296at2759"/>
<proteinExistence type="predicted"/>
<dbReference type="GO" id="GO:0043657">
    <property type="term" value="C:host cell"/>
    <property type="evidence" value="ECO:0007669"/>
    <property type="project" value="UniProtKB-SubCell"/>
</dbReference>
<dbReference type="Pfam" id="PF20147">
    <property type="entry name" value="Crinkler"/>
    <property type="match status" value="1"/>
</dbReference>
<dbReference type="Proteomes" id="UP000429607">
    <property type="component" value="Unassembled WGS sequence"/>
</dbReference>